<proteinExistence type="predicted"/>
<keyword evidence="2" id="KW-0732">Signal</keyword>
<feature type="region of interest" description="Disordered" evidence="1">
    <location>
        <begin position="160"/>
        <end position="182"/>
    </location>
</feature>
<reference evidence="3 4" key="1">
    <citation type="submission" date="2023-08" db="EMBL/GenBank/DDBJ databases">
        <title>Arthrobacter horti sp. nov., isolated from forest soil.</title>
        <authorList>
            <person name="Park M."/>
        </authorList>
    </citation>
    <scope>NUCLEOTIDE SEQUENCE [LARGE SCALE GENOMIC DNA]</scope>
    <source>
        <strain evidence="3 4">YJM1</strain>
    </source>
</reference>
<organism evidence="3 4">
    <name type="scientific">Arthrobacter horti</name>
    <dbReference type="NCBI Taxonomy" id="3068273"/>
    <lineage>
        <taxon>Bacteria</taxon>
        <taxon>Bacillati</taxon>
        <taxon>Actinomycetota</taxon>
        <taxon>Actinomycetes</taxon>
        <taxon>Micrococcales</taxon>
        <taxon>Micrococcaceae</taxon>
        <taxon>Arthrobacter</taxon>
    </lineage>
</organism>
<feature type="chain" id="PRO_5045251871" description="Lipoprotein" evidence="2">
    <location>
        <begin position="34"/>
        <end position="182"/>
    </location>
</feature>
<evidence type="ECO:0000256" key="1">
    <source>
        <dbReference type="SAM" id="MobiDB-lite"/>
    </source>
</evidence>
<dbReference type="Proteomes" id="UP001232725">
    <property type="component" value="Unassembled WGS sequence"/>
</dbReference>
<evidence type="ECO:0008006" key="5">
    <source>
        <dbReference type="Google" id="ProtNLM"/>
    </source>
</evidence>
<evidence type="ECO:0000256" key="2">
    <source>
        <dbReference type="SAM" id="SignalP"/>
    </source>
</evidence>
<protein>
    <recommendedName>
        <fullName evidence="5">Lipoprotein</fullName>
    </recommendedName>
</protein>
<name>A0ABT9IM66_9MICC</name>
<accession>A0ABT9IM66</accession>
<feature type="compositionally biased region" description="Low complexity" evidence="1">
    <location>
        <begin position="164"/>
        <end position="182"/>
    </location>
</feature>
<keyword evidence="4" id="KW-1185">Reference proteome</keyword>
<dbReference type="EMBL" id="JAVALS010000002">
    <property type="protein sequence ID" value="MDP5226689.1"/>
    <property type="molecule type" value="Genomic_DNA"/>
</dbReference>
<feature type="signal peptide" evidence="2">
    <location>
        <begin position="1"/>
        <end position="33"/>
    </location>
</feature>
<dbReference type="PROSITE" id="PS51257">
    <property type="entry name" value="PROKAR_LIPOPROTEIN"/>
    <property type="match status" value="1"/>
</dbReference>
<dbReference type="RefSeq" id="WP_305995732.1">
    <property type="nucleotide sequence ID" value="NZ_JAVALS010000002.1"/>
</dbReference>
<comment type="caution">
    <text evidence="3">The sequence shown here is derived from an EMBL/GenBank/DDBJ whole genome shotgun (WGS) entry which is preliminary data.</text>
</comment>
<evidence type="ECO:0000313" key="3">
    <source>
        <dbReference type="EMBL" id="MDP5226689.1"/>
    </source>
</evidence>
<gene>
    <name evidence="3" type="ORF">Q9R02_05940</name>
</gene>
<evidence type="ECO:0000313" key="4">
    <source>
        <dbReference type="Proteomes" id="UP001232725"/>
    </source>
</evidence>
<sequence>MRSTGLKTIKPGKRALAAAAMGVGLLAATTACSATSPQQTTHQYAASDGVNAQFADLKIRNAMVVSDGEKNPGRLLGTIFNGSASDVVVTVNGAEGSQTQVRVKANNEVSLDAGDPAVLSTTGAKPGALVDLKFSGEGQNLTVQVPVLDGTIKEYRPFLPTPSPTATHATATPMPTATESAK</sequence>